<protein>
    <recommendedName>
        <fullName evidence="3">Sensory rhodopsin transducer</fullName>
    </recommendedName>
</protein>
<dbReference type="SUPFAM" id="SSF89232">
    <property type="entry name" value="Hypothetical protein TM1070"/>
    <property type="match status" value="1"/>
</dbReference>
<keyword evidence="2" id="KW-1185">Reference proteome</keyword>
<dbReference type="Gene3D" id="2.60.290.11">
    <property type="entry name" value="TM1070-like"/>
    <property type="match status" value="1"/>
</dbReference>
<dbReference type="Proteomes" id="UP000199448">
    <property type="component" value="Unassembled WGS sequence"/>
</dbReference>
<dbReference type="RefSeq" id="WP_093112773.1">
    <property type="nucleotide sequence ID" value="NZ_FNGG01000002.1"/>
</dbReference>
<reference evidence="1 2" key="1">
    <citation type="submission" date="2016-10" db="EMBL/GenBank/DDBJ databases">
        <authorList>
            <person name="de Groot N.N."/>
        </authorList>
    </citation>
    <scope>NUCLEOTIDE SEQUENCE [LARGE SCALE GENOMIC DNA]</scope>
    <source>
        <strain evidence="1 2">DSM 23553</strain>
    </source>
</reference>
<dbReference type="OrthoDB" id="512504at2"/>
<dbReference type="PIRSF" id="PIRSF008711">
    <property type="entry name" value="UCP008711"/>
    <property type="match status" value="1"/>
</dbReference>
<dbReference type="STRING" id="390640.SAMN04488034_102463"/>
<sequence length="125" mass="14395">MKTYGKLDWAFSAGRIPFRSTGKEPDFVSHDKIAILNTSEEAAEIELFIFYEEEQPSEVYEIEVKPKRLRKVRFNDLIDPVAMRLERNYSCYIRSNVPVVVQFSRLDSGSKETAHMGSMAFPAEP</sequence>
<evidence type="ECO:0008006" key="3">
    <source>
        <dbReference type="Google" id="ProtNLM"/>
    </source>
</evidence>
<proteinExistence type="predicted"/>
<dbReference type="Pfam" id="PF07100">
    <property type="entry name" value="ASRT"/>
    <property type="match status" value="1"/>
</dbReference>
<accession>A0A1H5LZJ1</accession>
<evidence type="ECO:0000313" key="1">
    <source>
        <dbReference type="EMBL" id="SEE81668.1"/>
    </source>
</evidence>
<name>A0A1H5LZJ1_9FLAO</name>
<dbReference type="AlphaFoldDB" id="A0A1H5LZJ1"/>
<evidence type="ECO:0000313" key="2">
    <source>
        <dbReference type="Proteomes" id="UP000199448"/>
    </source>
</evidence>
<organism evidence="1 2">
    <name type="scientific">Salinimicrobium catena</name>
    <dbReference type="NCBI Taxonomy" id="390640"/>
    <lineage>
        <taxon>Bacteria</taxon>
        <taxon>Pseudomonadati</taxon>
        <taxon>Bacteroidota</taxon>
        <taxon>Flavobacteriia</taxon>
        <taxon>Flavobacteriales</taxon>
        <taxon>Flavobacteriaceae</taxon>
        <taxon>Salinimicrobium</taxon>
    </lineage>
</organism>
<dbReference type="InterPro" id="IPR009794">
    <property type="entry name" value="ASRT"/>
</dbReference>
<gene>
    <name evidence="1" type="ORF">SAMN04488034_102463</name>
</gene>
<dbReference type="InterPro" id="IPR036698">
    <property type="entry name" value="TM1070-like_sf"/>
</dbReference>
<dbReference type="EMBL" id="FNUG01000002">
    <property type="protein sequence ID" value="SEE81668.1"/>
    <property type="molecule type" value="Genomic_DNA"/>
</dbReference>